<dbReference type="EMBL" id="GBXM01055053">
    <property type="protein sequence ID" value="JAH53524.1"/>
    <property type="molecule type" value="Transcribed_RNA"/>
</dbReference>
<reference evidence="2" key="2">
    <citation type="journal article" date="2015" name="Fish Shellfish Immunol.">
        <title>Early steps in the European eel (Anguilla anguilla)-Vibrio vulnificus interaction in the gills: Role of the RtxA13 toxin.</title>
        <authorList>
            <person name="Callol A."/>
            <person name="Pajuelo D."/>
            <person name="Ebbesson L."/>
            <person name="Teles M."/>
            <person name="MacKenzie S."/>
            <person name="Amaro C."/>
        </authorList>
    </citation>
    <scope>NUCLEOTIDE SEQUENCE</scope>
</reference>
<feature type="compositionally biased region" description="Polar residues" evidence="1">
    <location>
        <begin position="25"/>
        <end position="42"/>
    </location>
</feature>
<sequence>MICPRPGWRSGSGWRSPDLTPVQFMMTSGPDSASSLKDSTFL</sequence>
<organism evidence="2">
    <name type="scientific">Anguilla anguilla</name>
    <name type="common">European freshwater eel</name>
    <name type="synonym">Muraena anguilla</name>
    <dbReference type="NCBI Taxonomy" id="7936"/>
    <lineage>
        <taxon>Eukaryota</taxon>
        <taxon>Metazoa</taxon>
        <taxon>Chordata</taxon>
        <taxon>Craniata</taxon>
        <taxon>Vertebrata</taxon>
        <taxon>Euteleostomi</taxon>
        <taxon>Actinopterygii</taxon>
        <taxon>Neopterygii</taxon>
        <taxon>Teleostei</taxon>
        <taxon>Anguilliformes</taxon>
        <taxon>Anguillidae</taxon>
        <taxon>Anguilla</taxon>
    </lineage>
</organism>
<reference evidence="2" key="1">
    <citation type="submission" date="2014-11" db="EMBL/GenBank/DDBJ databases">
        <authorList>
            <person name="Amaro Gonzalez C."/>
        </authorList>
    </citation>
    <scope>NUCLEOTIDE SEQUENCE</scope>
</reference>
<dbReference type="EMBL" id="GBXM01056277">
    <property type="protein sequence ID" value="JAH52300.1"/>
    <property type="molecule type" value="Transcribed_RNA"/>
</dbReference>
<proteinExistence type="predicted"/>
<protein>
    <submittedName>
        <fullName evidence="2">Uncharacterized protein</fullName>
    </submittedName>
</protein>
<name>A0A0E9TIL0_ANGAN</name>
<evidence type="ECO:0000256" key="1">
    <source>
        <dbReference type="SAM" id="MobiDB-lite"/>
    </source>
</evidence>
<dbReference type="AlphaFoldDB" id="A0A0E9TIL0"/>
<feature type="region of interest" description="Disordered" evidence="1">
    <location>
        <begin position="1"/>
        <end position="42"/>
    </location>
</feature>
<evidence type="ECO:0000313" key="2">
    <source>
        <dbReference type="EMBL" id="JAH53524.1"/>
    </source>
</evidence>
<accession>A0A0E9TIL0</accession>